<keyword evidence="2" id="KW-1185">Reference proteome</keyword>
<comment type="caution">
    <text evidence="1">The sequence shown here is derived from an EMBL/GenBank/DDBJ whole genome shotgun (WGS) entry which is preliminary data.</text>
</comment>
<evidence type="ECO:0000313" key="1">
    <source>
        <dbReference type="EMBL" id="MDX8335119.1"/>
    </source>
</evidence>
<dbReference type="EMBL" id="JAVIKH010000001">
    <property type="protein sequence ID" value="MDX8335119.1"/>
    <property type="molecule type" value="Genomic_DNA"/>
</dbReference>
<reference evidence="2" key="1">
    <citation type="submission" date="2023-07" db="EMBL/GenBank/DDBJ databases">
        <authorList>
            <person name="Colorado M.A."/>
            <person name="Villamil L.M."/>
            <person name="Melo J.F."/>
            <person name="Rodriguez J.A."/>
            <person name="Ruiz R.Y."/>
        </authorList>
    </citation>
    <scope>NUCLEOTIDE SEQUENCE [LARGE SCALE GENOMIC DNA]</scope>
    <source>
        <strain evidence="2">C33</strain>
    </source>
</reference>
<accession>A0ABU4W7B2</accession>
<gene>
    <name evidence="1" type="ORF">RFV38_01160</name>
</gene>
<proteinExistence type="predicted"/>
<dbReference type="RefSeq" id="WP_320312529.1">
    <property type="nucleotide sequence ID" value="NZ_JAVIKH010000001.1"/>
</dbReference>
<dbReference type="Proteomes" id="UP001279681">
    <property type="component" value="Unassembled WGS sequence"/>
</dbReference>
<protein>
    <recommendedName>
        <fullName evidence="3">DNA-binding protein</fullName>
    </recommendedName>
</protein>
<organism evidence="1 2">
    <name type="scientific">Candidatus Cetobacterium colombiensis</name>
    <dbReference type="NCBI Taxonomy" id="3073100"/>
    <lineage>
        <taxon>Bacteria</taxon>
        <taxon>Fusobacteriati</taxon>
        <taxon>Fusobacteriota</taxon>
        <taxon>Fusobacteriia</taxon>
        <taxon>Fusobacteriales</taxon>
        <taxon>Fusobacteriaceae</taxon>
        <taxon>Cetobacterium</taxon>
    </lineage>
</organism>
<sequence>MEIKRISGNANMYTSDDIAELCGCSKNKAYNIIRALNHKLISLGTPKEALIAGKISRKFFHEHIKI</sequence>
<evidence type="ECO:0008006" key="3">
    <source>
        <dbReference type="Google" id="ProtNLM"/>
    </source>
</evidence>
<evidence type="ECO:0000313" key="2">
    <source>
        <dbReference type="Proteomes" id="UP001279681"/>
    </source>
</evidence>
<name>A0ABU4W7B2_9FUSO</name>